<comment type="pathway">
    <text evidence="9">Protein modification; lipoprotein biosynthesis (signal peptide cleavage).</text>
</comment>
<comment type="function">
    <text evidence="9 10">This protein specifically catalyzes the removal of signal peptides from prolipoproteins.</text>
</comment>
<comment type="subcellular location">
    <subcellularLocation>
        <location evidence="9">Cell membrane</location>
        <topology evidence="9">Multi-pass membrane protein</topology>
    </subcellularLocation>
</comment>
<dbReference type="eggNOG" id="COG0597">
    <property type="taxonomic scope" value="Bacteria"/>
</dbReference>
<name>K7ZDN1_9PROT</name>
<dbReference type="HAMAP" id="MF_00161">
    <property type="entry name" value="LspA"/>
    <property type="match status" value="1"/>
</dbReference>
<protein>
    <recommendedName>
        <fullName evidence="9">Lipoprotein signal peptidase</fullName>
        <ecNumber evidence="9">3.4.23.36</ecNumber>
    </recommendedName>
    <alternativeName>
        <fullName evidence="9">Prolipoprotein signal peptidase</fullName>
    </alternativeName>
    <alternativeName>
        <fullName evidence="9">Signal peptidase II</fullName>
        <shortName evidence="9">SPase II</shortName>
    </alternativeName>
</protein>
<dbReference type="PATRIC" id="fig|1193729.4.peg.792"/>
<evidence type="ECO:0000313" key="13">
    <source>
        <dbReference type="Proteomes" id="UP000010077"/>
    </source>
</evidence>
<dbReference type="RefSeq" id="WP_015089174.1">
    <property type="nucleotide sequence ID" value="NC_019566.1"/>
</dbReference>
<evidence type="ECO:0000256" key="6">
    <source>
        <dbReference type="ARBA" id="ARBA00022801"/>
    </source>
</evidence>
<reference evidence="12 13" key="1">
    <citation type="journal article" date="2012" name="Proc. Natl. Acad. Sci. U.S.A.">
        <title>Genome streamlining and chemical defense in a coral reef symbiosis.</title>
        <authorList>
            <person name="Kwan J.C."/>
            <person name="Donia M.S."/>
            <person name="Han A.W."/>
            <person name="Hirose E."/>
            <person name="Haygood M.G."/>
            <person name="Schmidt E.W."/>
        </authorList>
    </citation>
    <scope>NUCLEOTIDE SEQUENCE [LARGE SCALE GENOMIC DNA]</scope>
    <source>
        <strain evidence="12 13">L2</strain>
    </source>
</reference>
<dbReference type="Pfam" id="PF01252">
    <property type="entry name" value="Peptidase_A8"/>
    <property type="match status" value="1"/>
</dbReference>
<evidence type="ECO:0000256" key="8">
    <source>
        <dbReference type="ARBA" id="ARBA00023136"/>
    </source>
</evidence>
<feature type="transmembrane region" description="Helical" evidence="9">
    <location>
        <begin position="132"/>
        <end position="152"/>
    </location>
</feature>
<keyword evidence="8 9" id="KW-0472">Membrane</keyword>
<organism evidence="12 13">
    <name type="scientific">Candidatus Endolissoclinum faulkneri L2</name>
    <dbReference type="NCBI Taxonomy" id="1193729"/>
    <lineage>
        <taxon>Bacteria</taxon>
        <taxon>Pseudomonadati</taxon>
        <taxon>Pseudomonadota</taxon>
        <taxon>Alphaproteobacteria</taxon>
        <taxon>Rhodospirillales</taxon>
        <taxon>Rhodospirillaceae</taxon>
        <taxon>Candidatus Endolissoclinum</taxon>
    </lineage>
</organism>
<keyword evidence="5 9" id="KW-0064">Aspartyl protease</keyword>
<evidence type="ECO:0000256" key="1">
    <source>
        <dbReference type="ARBA" id="ARBA00006139"/>
    </source>
</evidence>
<dbReference type="UniPathway" id="UPA00665"/>
<feature type="transmembrane region" description="Helical" evidence="9">
    <location>
        <begin position="68"/>
        <end position="87"/>
    </location>
</feature>
<evidence type="ECO:0000256" key="7">
    <source>
        <dbReference type="ARBA" id="ARBA00022989"/>
    </source>
</evidence>
<proteinExistence type="inferred from homology"/>
<dbReference type="NCBIfam" id="TIGR00077">
    <property type="entry name" value="lspA"/>
    <property type="match status" value="1"/>
</dbReference>
<evidence type="ECO:0000256" key="4">
    <source>
        <dbReference type="ARBA" id="ARBA00022692"/>
    </source>
</evidence>
<evidence type="ECO:0000256" key="11">
    <source>
        <dbReference type="RuleBase" id="RU004181"/>
    </source>
</evidence>
<sequence>MSKLTCTRIICSIGISALVIAVDQVSKLLIISKLCNFPECIMVFPGINFIQVWNKGVSFGMLSAISDWEVWILISLALLICCFMIAVMMQTTRLSTIVSLSAVIGGGIGNIIDRLLYGAVLDFVDVHYQKWHWPAFNIADCAIVLGVSFLLINSFNIDKSQHENPKKYKSKR</sequence>
<feature type="transmembrane region" description="Helical" evidence="9">
    <location>
        <begin position="94"/>
        <end position="112"/>
    </location>
</feature>
<dbReference type="Proteomes" id="UP000010077">
    <property type="component" value="Chromosome"/>
</dbReference>
<gene>
    <name evidence="9 12" type="primary">lspA</name>
    <name evidence="12" type="ORF">A1OE_1507</name>
</gene>
<dbReference type="InterPro" id="IPR001872">
    <property type="entry name" value="Peptidase_A8"/>
</dbReference>
<dbReference type="EMBL" id="CP003539">
    <property type="protein sequence ID" value="AFX99676.1"/>
    <property type="molecule type" value="Genomic_DNA"/>
</dbReference>
<comment type="similarity">
    <text evidence="1 9 11">Belongs to the peptidase A8 family.</text>
</comment>
<feature type="active site" evidence="9">
    <location>
        <position position="122"/>
    </location>
</feature>
<dbReference type="HOGENOM" id="CLU_083252_4_0_5"/>
<dbReference type="OrthoDB" id="9810259at2"/>
<dbReference type="EC" id="3.4.23.36" evidence="9"/>
<dbReference type="PANTHER" id="PTHR33695:SF1">
    <property type="entry name" value="LIPOPROTEIN SIGNAL PEPTIDASE"/>
    <property type="match status" value="1"/>
</dbReference>
<keyword evidence="6 9" id="KW-0378">Hydrolase</keyword>
<dbReference type="GO" id="GO:0005886">
    <property type="term" value="C:plasma membrane"/>
    <property type="evidence" value="ECO:0007669"/>
    <property type="project" value="UniProtKB-SubCell"/>
</dbReference>
<dbReference type="PRINTS" id="PR00781">
    <property type="entry name" value="LIPOSIGPTASE"/>
</dbReference>
<keyword evidence="7 9" id="KW-1133">Transmembrane helix</keyword>
<evidence type="ECO:0000313" key="12">
    <source>
        <dbReference type="EMBL" id="AFX99676.1"/>
    </source>
</evidence>
<evidence type="ECO:0000256" key="3">
    <source>
        <dbReference type="ARBA" id="ARBA00022670"/>
    </source>
</evidence>
<evidence type="ECO:0000256" key="10">
    <source>
        <dbReference type="RuleBase" id="RU000594"/>
    </source>
</evidence>
<dbReference type="AlphaFoldDB" id="K7ZDN1"/>
<evidence type="ECO:0000256" key="5">
    <source>
        <dbReference type="ARBA" id="ARBA00022750"/>
    </source>
</evidence>
<dbReference type="STRING" id="1193729.A1OE_1507"/>
<comment type="caution">
    <text evidence="9">Lacks conserved residue(s) required for the propagation of feature annotation.</text>
</comment>
<accession>K7ZDN1</accession>
<keyword evidence="4 9" id="KW-0812">Transmembrane</keyword>
<comment type="catalytic activity">
    <reaction evidence="9 10">
        <text>Release of signal peptides from bacterial membrane prolipoproteins. Hydrolyzes -Xaa-Yaa-Zaa-|-(S,diacylglyceryl)Cys-, in which Xaa is hydrophobic (preferably Leu), and Yaa (Ala or Ser) and Zaa (Gly or Ala) have small, neutral side chains.</text>
        <dbReference type="EC" id="3.4.23.36"/>
    </reaction>
</comment>
<dbReference type="KEGG" id="thal:A1OE_1507"/>
<dbReference type="PROSITE" id="PS00855">
    <property type="entry name" value="SPASE_II"/>
    <property type="match status" value="1"/>
</dbReference>
<keyword evidence="3 9" id="KW-0645">Protease</keyword>
<feature type="active site" evidence="9">
    <location>
        <position position="140"/>
    </location>
</feature>
<evidence type="ECO:0000256" key="2">
    <source>
        <dbReference type="ARBA" id="ARBA00022475"/>
    </source>
</evidence>
<dbReference type="GO" id="GO:0004190">
    <property type="term" value="F:aspartic-type endopeptidase activity"/>
    <property type="evidence" value="ECO:0007669"/>
    <property type="project" value="UniProtKB-UniRule"/>
</dbReference>
<evidence type="ECO:0000256" key="9">
    <source>
        <dbReference type="HAMAP-Rule" id="MF_00161"/>
    </source>
</evidence>
<dbReference type="PANTHER" id="PTHR33695">
    <property type="entry name" value="LIPOPROTEIN SIGNAL PEPTIDASE"/>
    <property type="match status" value="1"/>
</dbReference>
<dbReference type="GO" id="GO:0006508">
    <property type="term" value="P:proteolysis"/>
    <property type="evidence" value="ECO:0007669"/>
    <property type="project" value="UniProtKB-KW"/>
</dbReference>
<keyword evidence="2 9" id="KW-1003">Cell membrane</keyword>
<keyword evidence="13" id="KW-1185">Reference proteome</keyword>